<reference evidence="2 3" key="1">
    <citation type="submission" date="2022-07" db="EMBL/GenBank/DDBJ databases">
        <title>Novel species in genus Arthrobacter.</title>
        <authorList>
            <person name="Liu Y."/>
        </authorList>
    </citation>
    <scope>NUCLEOTIDE SEQUENCE [LARGE SCALE GENOMIC DNA]</scope>
    <source>
        <strain evidence="3">zg-Y859</strain>
    </source>
</reference>
<gene>
    <name evidence="2" type="ORF">NNX28_05170</name>
</gene>
<keyword evidence="1" id="KW-0472">Membrane</keyword>
<evidence type="ECO:0000313" key="3">
    <source>
        <dbReference type="Proteomes" id="UP001206924"/>
    </source>
</evidence>
<proteinExistence type="predicted"/>
<protein>
    <submittedName>
        <fullName evidence="2">Uncharacterized protein</fullName>
    </submittedName>
</protein>
<keyword evidence="1" id="KW-1133">Transmembrane helix</keyword>
<name>A0ABT1NRD8_9MICC</name>
<comment type="caution">
    <text evidence="2">The sequence shown here is derived from an EMBL/GenBank/DDBJ whole genome shotgun (WGS) entry which is preliminary data.</text>
</comment>
<feature type="transmembrane region" description="Helical" evidence="1">
    <location>
        <begin position="43"/>
        <end position="60"/>
    </location>
</feature>
<sequence length="113" mass="12650">MGFLLGLALSLATIFQGWRAYTGRWRTWIGYPGLLPRLRAYPMLGMLYGGIGLLAGTVLVEADTDSLPRPVLAVLMMIFLAGIWTLLISVFWLPRFMVPRWVEAAERANGLRP</sequence>
<keyword evidence="1" id="KW-0812">Transmembrane</keyword>
<accession>A0ABT1NRD8</accession>
<dbReference type="Proteomes" id="UP001206924">
    <property type="component" value="Unassembled WGS sequence"/>
</dbReference>
<dbReference type="EMBL" id="JANFLP010000006">
    <property type="protein sequence ID" value="MCQ1949319.1"/>
    <property type="molecule type" value="Genomic_DNA"/>
</dbReference>
<dbReference type="RefSeq" id="WP_255865044.1">
    <property type="nucleotide sequence ID" value="NZ_CP104263.1"/>
</dbReference>
<organism evidence="2 3">
    <name type="scientific">Arthrobacter jinronghuae</name>
    <dbReference type="NCBI Taxonomy" id="2964609"/>
    <lineage>
        <taxon>Bacteria</taxon>
        <taxon>Bacillati</taxon>
        <taxon>Actinomycetota</taxon>
        <taxon>Actinomycetes</taxon>
        <taxon>Micrococcales</taxon>
        <taxon>Micrococcaceae</taxon>
        <taxon>Arthrobacter</taxon>
    </lineage>
</organism>
<evidence type="ECO:0000256" key="1">
    <source>
        <dbReference type="SAM" id="Phobius"/>
    </source>
</evidence>
<evidence type="ECO:0000313" key="2">
    <source>
        <dbReference type="EMBL" id="MCQ1949319.1"/>
    </source>
</evidence>
<feature type="transmembrane region" description="Helical" evidence="1">
    <location>
        <begin position="72"/>
        <end position="93"/>
    </location>
</feature>
<keyword evidence="3" id="KW-1185">Reference proteome</keyword>